<dbReference type="Pfam" id="PF00440">
    <property type="entry name" value="TetR_N"/>
    <property type="match status" value="1"/>
</dbReference>
<feature type="domain" description="HTH tetR-type" evidence="3">
    <location>
        <begin position="8"/>
        <end position="68"/>
    </location>
</feature>
<proteinExistence type="predicted"/>
<dbReference type="InterPro" id="IPR050109">
    <property type="entry name" value="HTH-type_TetR-like_transc_reg"/>
</dbReference>
<dbReference type="KEGG" id="lgn:ABM34_09115"/>
<evidence type="ECO:0000256" key="1">
    <source>
        <dbReference type="ARBA" id="ARBA00023125"/>
    </source>
</evidence>
<dbReference type="InterPro" id="IPR009057">
    <property type="entry name" value="Homeodomain-like_sf"/>
</dbReference>
<dbReference type="PROSITE" id="PS50977">
    <property type="entry name" value="HTH_TETR_2"/>
    <property type="match status" value="1"/>
</dbReference>
<organism evidence="4 5">
    <name type="scientific">Companilactobacillus ginsenosidimutans</name>
    <dbReference type="NCBI Taxonomy" id="1007676"/>
    <lineage>
        <taxon>Bacteria</taxon>
        <taxon>Bacillati</taxon>
        <taxon>Bacillota</taxon>
        <taxon>Bacilli</taxon>
        <taxon>Lactobacillales</taxon>
        <taxon>Lactobacillaceae</taxon>
        <taxon>Companilactobacillus</taxon>
    </lineage>
</organism>
<protein>
    <submittedName>
        <fullName evidence="4">AcrR family transcriptional regulator</fullName>
    </submittedName>
</protein>
<keyword evidence="1 2" id="KW-0238">DNA-binding</keyword>
<evidence type="ECO:0000313" key="4">
    <source>
        <dbReference type="EMBL" id="AKP67671.1"/>
    </source>
</evidence>
<dbReference type="PANTHER" id="PTHR30055">
    <property type="entry name" value="HTH-TYPE TRANSCRIPTIONAL REGULATOR RUTR"/>
    <property type="match status" value="1"/>
</dbReference>
<feature type="DNA-binding region" description="H-T-H motif" evidence="2">
    <location>
        <begin position="31"/>
        <end position="50"/>
    </location>
</feature>
<evidence type="ECO:0000259" key="3">
    <source>
        <dbReference type="PROSITE" id="PS50977"/>
    </source>
</evidence>
<dbReference type="SUPFAM" id="SSF46689">
    <property type="entry name" value="Homeodomain-like"/>
    <property type="match status" value="1"/>
</dbReference>
<dbReference type="OrthoDB" id="9796019at2"/>
<dbReference type="GO" id="GO:0003700">
    <property type="term" value="F:DNA-binding transcription factor activity"/>
    <property type="evidence" value="ECO:0007669"/>
    <property type="project" value="TreeGrafter"/>
</dbReference>
<dbReference type="InterPro" id="IPR001647">
    <property type="entry name" value="HTH_TetR"/>
</dbReference>
<dbReference type="Proteomes" id="UP000036106">
    <property type="component" value="Chromosome"/>
</dbReference>
<dbReference type="STRING" id="1007676.ABM34_09115"/>
<dbReference type="PATRIC" id="fig|1007676.4.peg.1845"/>
<sequence>MAQRRRGKELEDAILTATWQLLQTTGYSEMTMDDIANTAKTNKNAIYRRWKTKLEVTVEAIKKFSPVSEVFASMKAPDNGNLHDDLVELMDIPLTLIKPIGLKNIKGALRDALPNISKANAINYRKMTDNNILTKSLMTILKNAYRRSEIKTEPEKFTDTVKNMPIMLLISRIVSEEDYDQSTVLFFVEKILIPVFAAQ</sequence>
<name>A0A0H4QKP6_9LACO</name>
<evidence type="ECO:0000256" key="2">
    <source>
        <dbReference type="PROSITE-ProRule" id="PRU00335"/>
    </source>
</evidence>
<dbReference type="AlphaFoldDB" id="A0A0H4QKP6"/>
<dbReference type="RefSeq" id="WP_048705178.1">
    <property type="nucleotide sequence ID" value="NZ_CP012034.1"/>
</dbReference>
<keyword evidence="5" id="KW-1185">Reference proteome</keyword>
<reference evidence="5" key="1">
    <citation type="submission" date="2015-07" db="EMBL/GenBank/DDBJ databases">
        <title>Lactobacillus ginsenosidimutans/EMML 3141/ whole genome sequencing.</title>
        <authorList>
            <person name="Kim M.K."/>
            <person name="Im W.-T."/>
            <person name="Srinivasan S."/>
            <person name="Lee J.-J."/>
        </authorList>
    </citation>
    <scope>NUCLEOTIDE SEQUENCE [LARGE SCALE GENOMIC DNA]</scope>
    <source>
        <strain evidence="5">EMML 3041</strain>
    </source>
</reference>
<dbReference type="PANTHER" id="PTHR30055:SF148">
    <property type="entry name" value="TETR-FAMILY TRANSCRIPTIONAL REGULATOR"/>
    <property type="match status" value="1"/>
</dbReference>
<dbReference type="EMBL" id="CP012034">
    <property type="protein sequence ID" value="AKP67671.1"/>
    <property type="molecule type" value="Genomic_DNA"/>
</dbReference>
<dbReference type="GO" id="GO:0000976">
    <property type="term" value="F:transcription cis-regulatory region binding"/>
    <property type="evidence" value="ECO:0007669"/>
    <property type="project" value="TreeGrafter"/>
</dbReference>
<dbReference type="Gene3D" id="1.10.357.10">
    <property type="entry name" value="Tetracycline Repressor, domain 2"/>
    <property type="match status" value="1"/>
</dbReference>
<gene>
    <name evidence="4" type="ORF">ABM34_09115</name>
</gene>
<evidence type="ECO:0000313" key="5">
    <source>
        <dbReference type="Proteomes" id="UP000036106"/>
    </source>
</evidence>
<accession>A0A0H4QKP6</accession>